<sequence>MQPCLRKWTHLGMLGLLIGCSGFDLDKAPDHYPTLSLATFSDANVQLANSPNIVKSALEHNEFVKIENTDKVNHYIPRIFAEAHLNEVVSVNDLKNAPFHSALELIVKQFTCELYASMQPSNSVQFCPRDRDIVTNNLGYLPFKDGVRYNHRLVIEEEDANSTLHIELFLRSTLERPFESVWGAVHELGYFKGSRLDPESIVLTINLNAYKKSSKEHNWHLAHSEPLVFFVIIPTVKALTQRPNEMESMDYAYRSARILVVDSRPKQQENRYSNSIETFPESEF</sequence>
<proteinExistence type="predicted"/>
<accession>E3BNQ3</accession>
<dbReference type="PROSITE" id="PS51257">
    <property type="entry name" value="PROKAR_LIPOPROTEIN"/>
    <property type="match status" value="1"/>
</dbReference>
<organism evidence="1 2">
    <name type="scientific">Vibrio caribbeanicus ATCC BAA-2122</name>
    <dbReference type="NCBI Taxonomy" id="796620"/>
    <lineage>
        <taxon>Bacteria</taxon>
        <taxon>Pseudomonadati</taxon>
        <taxon>Pseudomonadota</taxon>
        <taxon>Gammaproteobacteria</taxon>
        <taxon>Vibrionales</taxon>
        <taxon>Vibrionaceae</taxon>
        <taxon>Vibrio</taxon>
    </lineage>
</organism>
<protein>
    <recommendedName>
        <fullName evidence="3">Lipoprotein</fullName>
    </recommendedName>
</protein>
<dbReference type="STRING" id="796620.VIBC2010_14719"/>
<reference evidence="1 2" key="1">
    <citation type="journal article" date="2012" name="Int. J. Syst. Evol. Microbiol.">
        <title>Vibrio caribbeanicus sp. nov., isolated from the marine sponge Scleritoderma cyanea.</title>
        <authorList>
            <person name="Hoffmann M."/>
            <person name="Monday S.R."/>
            <person name="Allard M.W."/>
            <person name="Strain E.A."/>
            <person name="Whittaker P."/>
            <person name="Naum M."/>
            <person name="McCarthy P.J."/>
            <person name="Lopez J.V."/>
            <person name="Fischer M."/>
            <person name="Brown E.W."/>
        </authorList>
    </citation>
    <scope>NUCLEOTIDE SEQUENCE [LARGE SCALE GENOMIC DNA]</scope>
    <source>
        <strain evidence="1 2">ATCC BAA-2122</strain>
    </source>
</reference>
<name>E3BNQ3_9VIBR</name>
<evidence type="ECO:0008006" key="3">
    <source>
        <dbReference type="Google" id="ProtNLM"/>
    </source>
</evidence>
<evidence type="ECO:0000313" key="2">
    <source>
        <dbReference type="Proteomes" id="UP000002943"/>
    </source>
</evidence>
<comment type="caution">
    <text evidence="1">The sequence shown here is derived from an EMBL/GenBank/DDBJ whole genome shotgun (WGS) entry which is preliminary data.</text>
</comment>
<dbReference type="eggNOG" id="ENOG5031TK9">
    <property type="taxonomic scope" value="Bacteria"/>
</dbReference>
<dbReference type="AlphaFoldDB" id="E3BNQ3"/>
<evidence type="ECO:0000313" key="1">
    <source>
        <dbReference type="EMBL" id="EFP95297.1"/>
    </source>
</evidence>
<dbReference type="Proteomes" id="UP000002943">
    <property type="component" value="Unassembled WGS sequence"/>
</dbReference>
<keyword evidence="2" id="KW-1185">Reference proteome</keyword>
<dbReference type="EMBL" id="AEIU01000096">
    <property type="protein sequence ID" value="EFP95297.1"/>
    <property type="molecule type" value="Genomic_DNA"/>
</dbReference>
<gene>
    <name evidence="1" type="ORF">VIBC2010_14719</name>
</gene>